<dbReference type="Pfam" id="PF13649">
    <property type="entry name" value="Methyltransf_25"/>
    <property type="match status" value="1"/>
</dbReference>
<sequence>MNYFNDERKVKEYIKMCEDTNSKELIDILKNYLEKDSLLLELGMGPGKDLNLLKKYYNTIGSDNSQLFLDIYKEKNKDSELLFLDAVTINTEKKFDCIYSNKVLQHLTREELSNSILRQKEVLNDEGILFHTFWRGNSEEIYDGLRFVYYEKEELINIFEKYFNIIEINYYCEEKEKDSIYIILKKKL</sequence>
<keyword evidence="3" id="KW-1185">Reference proteome</keyword>
<evidence type="ECO:0000313" key="3">
    <source>
        <dbReference type="Proteomes" id="UP001501510"/>
    </source>
</evidence>
<dbReference type="EMBL" id="BAAACG010000001">
    <property type="protein sequence ID" value="GAA0732770.1"/>
    <property type="molecule type" value="Genomic_DNA"/>
</dbReference>
<organism evidence="2 3">
    <name type="scientific">Clostridium oceanicum</name>
    <dbReference type="NCBI Taxonomy" id="1543"/>
    <lineage>
        <taxon>Bacteria</taxon>
        <taxon>Bacillati</taxon>
        <taxon>Bacillota</taxon>
        <taxon>Clostridia</taxon>
        <taxon>Eubacteriales</taxon>
        <taxon>Clostridiaceae</taxon>
        <taxon>Clostridium</taxon>
    </lineage>
</organism>
<dbReference type="Gene3D" id="3.40.50.150">
    <property type="entry name" value="Vaccinia Virus protein VP39"/>
    <property type="match status" value="1"/>
</dbReference>
<dbReference type="InterPro" id="IPR029063">
    <property type="entry name" value="SAM-dependent_MTases_sf"/>
</dbReference>
<feature type="domain" description="Methyltransferase" evidence="1">
    <location>
        <begin position="40"/>
        <end position="127"/>
    </location>
</feature>
<dbReference type="Proteomes" id="UP001501510">
    <property type="component" value="Unassembled WGS sequence"/>
</dbReference>
<dbReference type="RefSeq" id="WP_343758089.1">
    <property type="nucleotide sequence ID" value="NZ_BAAACG010000001.1"/>
</dbReference>
<dbReference type="SUPFAM" id="SSF53335">
    <property type="entry name" value="S-adenosyl-L-methionine-dependent methyltransferases"/>
    <property type="match status" value="1"/>
</dbReference>
<dbReference type="InterPro" id="IPR041698">
    <property type="entry name" value="Methyltransf_25"/>
</dbReference>
<evidence type="ECO:0000313" key="2">
    <source>
        <dbReference type="EMBL" id="GAA0732770.1"/>
    </source>
</evidence>
<name>A0ABN1J972_9CLOT</name>
<comment type="caution">
    <text evidence="2">The sequence shown here is derived from an EMBL/GenBank/DDBJ whole genome shotgun (WGS) entry which is preliminary data.</text>
</comment>
<gene>
    <name evidence="2" type="ORF">GCM10008906_02820</name>
</gene>
<proteinExistence type="predicted"/>
<evidence type="ECO:0000259" key="1">
    <source>
        <dbReference type="Pfam" id="PF13649"/>
    </source>
</evidence>
<reference evidence="2 3" key="1">
    <citation type="journal article" date="2019" name="Int. J. Syst. Evol. Microbiol.">
        <title>The Global Catalogue of Microorganisms (GCM) 10K type strain sequencing project: providing services to taxonomists for standard genome sequencing and annotation.</title>
        <authorList>
            <consortium name="The Broad Institute Genomics Platform"/>
            <consortium name="The Broad Institute Genome Sequencing Center for Infectious Disease"/>
            <person name="Wu L."/>
            <person name="Ma J."/>
        </authorList>
    </citation>
    <scope>NUCLEOTIDE SEQUENCE [LARGE SCALE GENOMIC DNA]</scope>
    <source>
        <strain evidence="2 3">JCM 1407</strain>
    </source>
</reference>
<protein>
    <recommendedName>
        <fullName evidence="1">Methyltransferase domain-containing protein</fullName>
    </recommendedName>
</protein>
<accession>A0ABN1J972</accession>